<keyword evidence="7" id="KW-1185">Reference proteome</keyword>
<evidence type="ECO:0000256" key="1">
    <source>
        <dbReference type="ARBA" id="ARBA00001946"/>
    </source>
</evidence>
<evidence type="ECO:0000313" key="7">
    <source>
        <dbReference type="Proteomes" id="UP001432046"/>
    </source>
</evidence>
<evidence type="ECO:0000256" key="3">
    <source>
        <dbReference type="ARBA" id="ARBA00022801"/>
    </source>
</evidence>
<dbReference type="Pfam" id="PF04794">
    <property type="entry name" value="YdjC"/>
    <property type="match status" value="1"/>
</dbReference>
<dbReference type="EMBL" id="CP147711">
    <property type="protein sequence ID" value="WXC81555.1"/>
    <property type="molecule type" value="Genomic_DNA"/>
</dbReference>
<evidence type="ECO:0000313" key="6">
    <source>
        <dbReference type="EMBL" id="WXC81555.1"/>
    </source>
</evidence>
<evidence type="ECO:0000256" key="4">
    <source>
        <dbReference type="ARBA" id="ARBA00022842"/>
    </source>
</evidence>
<dbReference type="SUPFAM" id="SSF88713">
    <property type="entry name" value="Glycoside hydrolase/deacetylase"/>
    <property type="match status" value="1"/>
</dbReference>
<dbReference type="Gene3D" id="3.20.20.370">
    <property type="entry name" value="Glycoside hydrolase/deacetylase"/>
    <property type="match status" value="1"/>
</dbReference>
<reference evidence="6" key="1">
    <citation type="journal article" date="2021" name="Int. J. Syst. Evol. Microbiol.">
        <title>Bradyrhizobium septentrionale sp. nov. (sv. septentrionale) and Bradyrhizobium quebecense sp. nov. (sv. septentrionale) associated with legumes native to Canada possess rearranged symbiosis genes and numerous insertion sequences.</title>
        <authorList>
            <person name="Bromfield E.S.P."/>
            <person name="Cloutier S."/>
        </authorList>
    </citation>
    <scope>NUCLEOTIDE SEQUENCE</scope>
    <source>
        <strain evidence="6">5S5</strain>
    </source>
</reference>
<dbReference type="CDD" id="cd10807">
    <property type="entry name" value="YdjC_like_3"/>
    <property type="match status" value="1"/>
</dbReference>
<dbReference type="PANTHER" id="PTHR31609">
    <property type="entry name" value="YDJC DEACETYLASE FAMILY MEMBER"/>
    <property type="match status" value="1"/>
</dbReference>
<dbReference type="PANTHER" id="PTHR31609:SF1">
    <property type="entry name" value="CARBOHYDRATE DEACETYLASE"/>
    <property type="match status" value="1"/>
</dbReference>
<dbReference type="RefSeq" id="WP_338822002.1">
    <property type="nucleotide sequence ID" value="NZ_CP147708.1"/>
</dbReference>
<comment type="cofactor">
    <cofactor evidence="1">
        <name>Mg(2+)</name>
        <dbReference type="ChEBI" id="CHEBI:18420"/>
    </cofactor>
</comment>
<keyword evidence="3" id="KW-0378">Hydrolase</keyword>
<keyword evidence="5" id="KW-0119">Carbohydrate metabolism</keyword>
<evidence type="ECO:0000256" key="5">
    <source>
        <dbReference type="ARBA" id="ARBA00023277"/>
    </source>
</evidence>
<reference evidence="6" key="2">
    <citation type="submission" date="2024-03" db="EMBL/GenBank/DDBJ databases">
        <authorList>
            <person name="Bromfield E.S.P."/>
            <person name="Cloutier S."/>
        </authorList>
    </citation>
    <scope>NUCLEOTIDE SEQUENCE</scope>
    <source>
        <strain evidence="6">5S5</strain>
    </source>
</reference>
<dbReference type="InterPro" id="IPR006879">
    <property type="entry name" value="YdjC-like"/>
</dbReference>
<gene>
    <name evidence="6" type="ORF">WDK88_08005</name>
</gene>
<name>A0ABZ2P2U3_9BRAD</name>
<dbReference type="Proteomes" id="UP001432046">
    <property type="component" value="Chromosome"/>
</dbReference>
<protein>
    <submittedName>
        <fullName evidence="6">ChbG/HpnK family deacetylase</fullName>
    </submittedName>
</protein>
<dbReference type="InterPro" id="IPR011330">
    <property type="entry name" value="Glyco_hydro/deAcase_b/a-brl"/>
</dbReference>
<accession>A0ABZ2P2U3</accession>
<proteinExistence type="predicted"/>
<keyword evidence="4" id="KW-0460">Magnesium</keyword>
<evidence type="ECO:0000256" key="2">
    <source>
        <dbReference type="ARBA" id="ARBA00022723"/>
    </source>
</evidence>
<keyword evidence="2" id="KW-0479">Metal-binding</keyword>
<sequence>MSESPPRRIWLCADDYGLSDGVNRAIRDLIERGRLNATSVMTVTPAIGREAAAALQASVTCSPRCAIGLHVTLTAPFRPLTMHFRPLDGDMFLPFAKLLRAGLMRRLDAELVHAEVLAQLDAFHDLFGRAPDFVDGHQHAQLFPQVRDGFLRAVKERAPQAWVRQCGRDGPLARLVGPKALVLNVLSTQFRAKATRAGLTFNPAFAGAYDFTRENDFAALMRGFLDGMPDGGLVMCHPGFVDDTLKSLDPLTTQRETEHAYLAGDDFPALVALNKVTLACPLF</sequence>
<organism evidence="6 7">
    <name type="scientific">Bradyrhizobium septentrionale</name>
    <dbReference type="NCBI Taxonomy" id="1404411"/>
    <lineage>
        <taxon>Bacteria</taxon>
        <taxon>Pseudomonadati</taxon>
        <taxon>Pseudomonadota</taxon>
        <taxon>Alphaproteobacteria</taxon>
        <taxon>Hyphomicrobiales</taxon>
        <taxon>Nitrobacteraceae</taxon>
        <taxon>Bradyrhizobium</taxon>
    </lineage>
</organism>